<proteinExistence type="predicted"/>
<comment type="caution">
    <text evidence="1">The sequence shown here is derived from an EMBL/GenBank/DDBJ whole genome shotgun (WGS) entry which is preliminary data.</text>
</comment>
<keyword evidence="2" id="KW-1185">Reference proteome</keyword>
<organism evidence="1 2">
    <name type="scientific">Plasticicumulans acidivorans</name>
    <dbReference type="NCBI Taxonomy" id="886464"/>
    <lineage>
        <taxon>Bacteria</taxon>
        <taxon>Pseudomonadati</taxon>
        <taxon>Pseudomonadota</taxon>
        <taxon>Gammaproteobacteria</taxon>
        <taxon>Candidatus Competibacteraceae</taxon>
        <taxon>Plasticicumulans</taxon>
    </lineage>
</organism>
<dbReference type="Pfam" id="PF09941">
    <property type="entry name" value="DUF2173"/>
    <property type="match status" value="1"/>
</dbReference>
<evidence type="ECO:0000313" key="2">
    <source>
        <dbReference type="Proteomes" id="UP000246569"/>
    </source>
</evidence>
<protein>
    <submittedName>
        <fullName evidence="1">Roadblock/LC7 domain-containing protein</fullName>
    </submittedName>
</protein>
<dbReference type="Proteomes" id="UP000246569">
    <property type="component" value="Unassembled WGS sequence"/>
</dbReference>
<dbReference type="AlphaFoldDB" id="A0A317MQH0"/>
<evidence type="ECO:0000313" key="1">
    <source>
        <dbReference type="EMBL" id="PWV58873.1"/>
    </source>
</evidence>
<dbReference type="RefSeq" id="WP_246004706.1">
    <property type="nucleotide sequence ID" value="NZ_QGTJ01000013.1"/>
</dbReference>
<accession>A0A317MQH0</accession>
<name>A0A317MQH0_9GAMM</name>
<sequence length="129" mass="13764">MATLGNLMSLPGAVAAFEFRASGELLGYEIRPDTPLNSEELELLSFMCAANMSLCSMQSRGWEKITGMGGFSPVREFTLIGFDWSVVVSCAQREAQRAAGQEALAPYQGVVLANTGAAYEASFAALERG</sequence>
<dbReference type="EMBL" id="QGTJ01000013">
    <property type="protein sequence ID" value="PWV58873.1"/>
    <property type="molecule type" value="Genomic_DNA"/>
</dbReference>
<dbReference type="InterPro" id="IPR018685">
    <property type="entry name" value="DUF2173"/>
</dbReference>
<gene>
    <name evidence="1" type="ORF">C7443_11354</name>
</gene>
<reference evidence="1 2" key="1">
    <citation type="submission" date="2018-05" db="EMBL/GenBank/DDBJ databases">
        <title>Genomic Encyclopedia of Type Strains, Phase IV (KMG-IV): sequencing the most valuable type-strain genomes for metagenomic binning, comparative biology and taxonomic classification.</title>
        <authorList>
            <person name="Goeker M."/>
        </authorList>
    </citation>
    <scope>NUCLEOTIDE SEQUENCE [LARGE SCALE GENOMIC DNA]</scope>
    <source>
        <strain evidence="1 2">DSM 23606</strain>
    </source>
</reference>